<evidence type="ECO:0000313" key="5">
    <source>
        <dbReference type="Proteomes" id="UP000460549"/>
    </source>
</evidence>
<evidence type="ECO:0000256" key="2">
    <source>
        <dbReference type="ARBA" id="ARBA00008520"/>
    </source>
</evidence>
<dbReference type="PANTHER" id="PTHR43649:SF12">
    <property type="entry name" value="DIACETYLCHITOBIOSE BINDING PROTEIN DASA"/>
    <property type="match status" value="1"/>
</dbReference>
<dbReference type="GO" id="GO:0042597">
    <property type="term" value="C:periplasmic space"/>
    <property type="evidence" value="ECO:0007669"/>
    <property type="project" value="UniProtKB-SubCell"/>
</dbReference>
<dbReference type="Proteomes" id="UP000460549">
    <property type="component" value="Unassembled WGS sequence"/>
</dbReference>
<organism evidence="4 5">
    <name type="scientific">Bullifex porci</name>
    <dbReference type="NCBI Taxonomy" id="2606638"/>
    <lineage>
        <taxon>Bacteria</taxon>
        <taxon>Pseudomonadati</taxon>
        <taxon>Spirochaetota</taxon>
        <taxon>Spirochaetia</taxon>
        <taxon>Spirochaetales</taxon>
        <taxon>Spirochaetaceae</taxon>
        <taxon>Bullifex</taxon>
    </lineage>
</organism>
<evidence type="ECO:0000256" key="3">
    <source>
        <dbReference type="SAM" id="SignalP"/>
    </source>
</evidence>
<protein>
    <submittedName>
        <fullName evidence="4">Extracellular solute-binding protein</fullName>
    </submittedName>
</protein>
<dbReference type="Pfam" id="PF01547">
    <property type="entry name" value="SBP_bac_1"/>
    <property type="match status" value="1"/>
</dbReference>
<feature type="signal peptide" evidence="3">
    <location>
        <begin position="1"/>
        <end position="20"/>
    </location>
</feature>
<feature type="chain" id="PRO_5030660696" evidence="3">
    <location>
        <begin position="21"/>
        <end position="535"/>
    </location>
</feature>
<dbReference type="InterPro" id="IPR050490">
    <property type="entry name" value="Bact_solute-bd_prot1"/>
</dbReference>
<keyword evidence="5" id="KW-1185">Reference proteome</keyword>
<dbReference type="PANTHER" id="PTHR43649">
    <property type="entry name" value="ARABINOSE-BINDING PROTEIN-RELATED"/>
    <property type="match status" value="1"/>
</dbReference>
<comment type="caution">
    <text evidence="4">The sequence shown here is derived from an EMBL/GenBank/DDBJ whole genome shotgun (WGS) entry which is preliminary data.</text>
</comment>
<proteinExistence type="inferred from homology"/>
<dbReference type="Gene3D" id="3.40.190.10">
    <property type="entry name" value="Periplasmic binding protein-like II"/>
    <property type="match status" value="2"/>
</dbReference>
<evidence type="ECO:0000256" key="1">
    <source>
        <dbReference type="ARBA" id="ARBA00004418"/>
    </source>
</evidence>
<sequence length="535" mass="60335">MKKTIIIMLALLALCTPIFAGGQSENTAAKPTASIAPTLNADGSFHLPIVDSPKEFTIFLNFNNMPFDSNWKVWKKLAADTNVSFKSVISQSNSNETEAYNLMLSSGNLADVIGYVSTADLESLGRDGGLIPLNDLIDEYAPNIKKMMEDDPKFAQYATSTDGNIYFIPKNQGLKAAEYWWIRNDWLQKLGLEVPTTIDEFEAVMYAFRNNDPNGNGVKDEIPLFDRAGWKMPEEYLYLFDSSTGFYTRNGVVEFEPLEENFRYGVRKLIQWYKDGILDPEIFTRGNKSRDVLLAANIGGCTHDWVSTSEYNVKLAKEIPGLEMIAIAPPADQNGVVKERTERFPGVGWGISSACKDPVTVIKFFDYLFSEAGSALMNWGIEGEEYYVDENGNKKFYDSVLHGSQSVVGYLRSIGALYRVGFNQDGGYELASMNKWGFAASELYEGHPEWFLSDQPPYSDGELDMKYQPDDEARYKRIMNNIKPYVEEKFQSWIIGTADFEADYDKFISELHSRGIDEAIAINQKAYDYYMSAGK</sequence>
<accession>A0A7X2TQY7</accession>
<name>A0A7X2TQY7_9SPIO</name>
<comment type="similarity">
    <text evidence="2">Belongs to the bacterial solute-binding protein 1 family.</text>
</comment>
<dbReference type="RefSeq" id="WP_154426328.1">
    <property type="nucleotide sequence ID" value="NZ_VUNN01000022.1"/>
</dbReference>
<dbReference type="AlphaFoldDB" id="A0A7X2TQY7"/>
<comment type="subcellular location">
    <subcellularLocation>
        <location evidence="1">Periplasm</location>
    </subcellularLocation>
</comment>
<gene>
    <name evidence="4" type="ORF">FYJ80_09460</name>
</gene>
<reference evidence="4 5" key="1">
    <citation type="submission" date="2019-08" db="EMBL/GenBank/DDBJ databases">
        <title>In-depth cultivation of the pig gut microbiome towards novel bacterial diversity and tailored functional studies.</title>
        <authorList>
            <person name="Wylensek D."/>
            <person name="Hitch T.C.A."/>
            <person name="Clavel T."/>
        </authorList>
    </citation>
    <scope>NUCLEOTIDE SEQUENCE [LARGE SCALE GENOMIC DNA]</scope>
    <source>
        <strain evidence="4 5">NM-380-WT-3C1</strain>
    </source>
</reference>
<evidence type="ECO:0000313" key="4">
    <source>
        <dbReference type="EMBL" id="MSU06996.1"/>
    </source>
</evidence>
<keyword evidence="3" id="KW-0732">Signal</keyword>
<dbReference type="SUPFAM" id="SSF53850">
    <property type="entry name" value="Periplasmic binding protein-like II"/>
    <property type="match status" value="1"/>
</dbReference>
<dbReference type="InterPro" id="IPR006059">
    <property type="entry name" value="SBP"/>
</dbReference>
<dbReference type="EMBL" id="VUNN01000022">
    <property type="protein sequence ID" value="MSU06996.1"/>
    <property type="molecule type" value="Genomic_DNA"/>
</dbReference>